<evidence type="ECO:0000256" key="1">
    <source>
        <dbReference type="ARBA" id="ARBA00005336"/>
    </source>
</evidence>
<dbReference type="SUPFAM" id="SSF49785">
    <property type="entry name" value="Galactose-binding domain-like"/>
    <property type="match status" value="1"/>
</dbReference>
<evidence type="ECO:0000256" key="3">
    <source>
        <dbReference type="ARBA" id="ARBA00022801"/>
    </source>
</evidence>
<dbReference type="InterPro" id="IPR036881">
    <property type="entry name" value="Glyco_hydro_3_C_sf"/>
</dbReference>
<keyword evidence="6" id="KW-1185">Reference proteome</keyword>
<protein>
    <submittedName>
        <fullName evidence="5">Glycoside hydrolase family 3 C-terminal domain-containing protein</fullName>
    </submittedName>
</protein>
<dbReference type="InterPro" id="IPR026891">
    <property type="entry name" value="Fn3-like"/>
</dbReference>
<reference evidence="6" key="1">
    <citation type="journal article" date="2019" name="Int. J. Syst. Evol. Microbiol.">
        <title>The Global Catalogue of Microorganisms (GCM) 10K type strain sequencing project: providing services to taxonomists for standard genome sequencing and annotation.</title>
        <authorList>
            <consortium name="The Broad Institute Genomics Platform"/>
            <consortium name="The Broad Institute Genome Sequencing Center for Infectious Disease"/>
            <person name="Wu L."/>
            <person name="Ma J."/>
        </authorList>
    </citation>
    <scope>NUCLEOTIDE SEQUENCE [LARGE SCALE GENOMIC DNA]</scope>
    <source>
        <strain evidence="6">CCM 8749</strain>
    </source>
</reference>
<dbReference type="Gene3D" id="2.60.120.260">
    <property type="entry name" value="Galactose-binding domain-like"/>
    <property type="match status" value="1"/>
</dbReference>
<feature type="domain" description="CBM6" evidence="4">
    <location>
        <begin position="821"/>
        <end position="946"/>
    </location>
</feature>
<dbReference type="InterPro" id="IPR005084">
    <property type="entry name" value="CBM6"/>
</dbReference>
<gene>
    <name evidence="5" type="ORF">ACFPXP_02430</name>
</gene>
<dbReference type="Pfam" id="PF03422">
    <property type="entry name" value="CBM_6"/>
    <property type="match status" value="1"/>
</dbReference>
<sequence length="947" mass="105238">MTAQHTYPFQDPNLPVEERVKDLVSRLTLEEKISQIPTRQAAIERFGIGPYSVGGEAAHGVAWRGEATVFPQPIGLACTWNPELMKEIGSVVGDEARVFYNQQPDKYGLTLWAPTVDMERDPRWGRTEEAYGEDPHLTGTMTVQLAKGMHGEHPKYLKMVPTLKHFYANNNEKDRLTYSASIDPRNKHEYYLKPFEAAIVDGQVQSIMTAYNSINGTPAIESPDVNKYVKGEWGLGGFIVCDGGDLSQTVDYHHYHETHAESAAGALKRGVDCLTDDKDLVIQAVTEAIERGMLSEADLDRAITNIFRIRMRLGLFDPPEINPYSKIPDSKLMHPDHAALSLKAAKESVVLLKNDQQTLPLKREKTKKLAVIGPLGDVIYRDWYSGSLPYQVTPLQGLRKKLGQENVSFASSLDRIRLKSAKTGQYVSADPANGEALSARAIDASSADTFELTDWGWGNHTLKSLRSGKFVTTGDDFISASAEEVFGWFVKEQYNFTQQPDGTCTMQTWNGKAVISEPDDSGVLKAGESEKPEDGIRFMKETVVDGLEEAITAAKSSDAAVVFVGNNPVINGKEEIDREDIVLPPAQEKLIQEVYKVNPNTIVVIVGSYPFAVNWAQEHIPAILYTSHSGQEIGHAIADVLYGDYAPAGRLNMTWYRSVDQLPDIMDYDIIKGKRTYMYFDGEPLYPFGHGLTYASFDYSDLQLSSSRIGADGSLQVSFNVTNNGEYASDEVVQLYARSIQSRVVRPLKELKAFRRIHLLPGQSHTVTFTLRAEDLAIWDVTRDKYCVEAGDYEIMVGKSSADIQLHANVAIDGEQIPPRTLSEPVRAENYDDYAHVRIDECLEGGTSVRHEGEEPGWTLYKDAQFTSKVRRFEVRASNGSALSATIEIRLGSTEGQVIGTCQVSPSGDWQAWTTESCEIKGLEEGLHDICLVFHGDVQISWFCIKA</sequence>
<dbReference type="InterPro" id="IPR002772">
    <property type="entry name" value="Glyco_hydro_3_C"/>
</dbReference>
<dbReference type="SUPFAM" id="SSF51445">
    <property type="entry name" value="(Trans)glycosidases"/>
    <property type="match status" value="1"/>
</dbReference>
<dbReference type="SMART" id="SM01217">
    <property type="entry name" value="Fn3_like"/>
    <property type="match status" value="1"/>
</dbReference>
<dbReference type="InterPro" id="IPR013783">
    <property type="entry name" value="Ig-like_fold"/>
</dbReference>
<dbReference type="Proteomes" id="UP001596250">
    <property type="component" value="Unassembled WGS sequence"/>
</dbReference>
<dbReference type="PRINTS" id="PR00133">
    <property type="entry name" value="GLHYDRLASE3"/>
</dbReference>
<dbReference type="Pfam" id="PF14310">
    <property type="entry name" value="Fn3-like"/>
    <property type="match status" value="1"/>
</dbReference>
<dbReference type="InterPro" id="IPR044993">
    <property type="entry name" value="BXL"/>
</dbReference>
<dbReference type="EMBL" id="JBHSQV010000013">
    <property type="protein sequence ID" value="MFC5985318.1"/>
    <property type="molecule type" value="Genomic_DNA"/>
</dbReference>
<dbReference type="Gene3D" id="2.60.40.10">
    <property type="entry name" value="Immunoglobulins"/>
    <property type="match status" value="1"/>
</dbReference>
<dbReference type="InterPro" id="IPR006584">
    <property type="entry name" value="Cellulose-bd_IV"/>
</dbReference>
<dbReference type="InterPro" id="IPR017853">
    <property type="entry name" value="GH"/>
</dbReference>
<dbReference type="GO" id="GO:0016787">
    <property type="term" value="F:hydrolase activity"/>
    <property type="evidence" value="ECO:0007669"/>
    <property type="project" value="UniProtKB-KW"/>
</dbReference>
<comment type="similarity">
    <text evidence="1">Belongs to the glycosyl hydrolase 3 family.</text>
</comment>
<dbReference type="RefSeq" id="WP_379892039.1">
    <property type="nucleotide sequence ID" value="NZ_CBCSCT010000022.1"/>
</dbReference>
<organism evidence="5 6">
    <name type="scientific">Marinicrinis lubricantis</name>
    <dbReference type="NCBI Taxonomy" id="2086470"/>
    <lineage>
        <taxon>Bacteria</taxon>
        <taxon>Bacillati</taxon>
        <taxon>Bacillota</taxon>
        <taxon>Bacilli</taxon>
        <taxon>Bacillales</taxon>
        <taxon>Paenibacillaceae</taxon>
    </lineage>
</organism>
<dbReference type="PROSITE" id="PS51175">
    <property type="entry name" value="CBM6"/>
    <property type="match status" value="1"/>
</dbReference>
<accession>A0ABW1IKH4</accession>
<keyword evidence="3 5" id="KW-0378">Hydrolase</keyword>
<evidence type="ECO:0000256" key="2">
    <source>
        <dbReference type="ARBA" id="ARBA00022729"/>
    </source>
</evidence>
<name>A0ABW1IKH4_9BACL</name>
<dbReference type="SMART" id="SM00606">
    <property type="entry name" value="CBD_IV"/>
    <property type="match status" value="1"/>
</dbReference>
<keyword evidence="2" id="KW-0732">Signal</keyword>
<dbReference type="InterPro" id="IPR001764">
    <property type="entry name" value="Glyco_hydro_3_N"/>
</dbReference>
<dbReference type="CDD" id="cd23343">
    <property type="entry name" value="beta-trefoil_FSCN_BglX-like"/>
    <property type="match status" value="1"/>
</dbReference>
<comment type="caution">
    <text evidence="5">The sequence shown here is derived from an EMBL/GenBank/DDBJ whole genome shotgun (WGS) entry which is preliminary data.</text>
</comment>
<dbReference type="CDD" id="cd04084">
    <property type="entry name" value="CBM6_xylanase-like"/>
    <property type="match status" value="1"/>
</dbReference>
<dbReference type="Gene3D" id="3.20.20.300">
    <property type="entry name" value="Glycoside hydrolase, family 3, N-terminal domain"/>
    <property type="match status" value="1"/>
</dbReference>
<evidence type="ECO:0000259" key="4">
    <source>
        <dbReference type="PROSITE" id="PS51175"/>
    </source>
</evidence>
<evidence type="ECO:0000313" key="5">
    <source>
        <dbReference type="EMBL" id="MFC5985318.1"/>
    </source>
</evidence>
<dbReference type="Gene3D" id="2.60.120.380">
    <property type="match status" value="1"/>
</dbReference>
<dbReference type="Pfam" id="PF01915">
    <property type="entry name" value="Glyco_hydro_3_C"/>
    <property type="match status" value="1"/>
</dbReference>
<evidence type="ECO:0000313" key="6">
    <source>
        <dbReference type="Proteomes" id="UP001596250"/>
    </source>
</evidence>
<dbReference type="Gene3D" id="3.40.50.1700">
    <property type="entry name" value="Glycoside hydrolase family 3 C-terminal domain"/>
    <property type="match status" value="1"/>
</dbReference>
<dbReference type="SUPFAM" id="SSF52279">
    <property type="entry name" value="Beta-D-glucan exohydrolase, C-terminal domain"/>
    <property type="match status" value="1"/>
</dbReference>
<dbReference type="Pfam" id="PF00933">
    <property type="entry name" value="Glyco_hydro_3"/>
    <property type="match status" value="1"/>
</dbReference>
<dbReference type="PANTHER" id="PTHR42721:SF3">
    <property type="entry name" value="BETA-D-XYLOSIDASE 5-RELATED"/>
    <property type="match status" value="1"/>
</dbReference>
<dbReference type="InterPro" id="IPR008979">
    <property type="entry name" value="Galactose-bd-like_sf"/>
</dbReference>
<proteinExistence type="inferred from homology"/>
<dbReference type="InterPro" id="IPR036962">
    <property type="entry name" value="Glyco_hydro_3_N_sf"/>
</dbReference>
<dbReference type="PANTHER" id="PTHR42721">
    <property type="entry name" value="SUGAR HYDROLASE-RELATED"/>
    <property type="match status" value="1"/>
</dbReference>